<keyword evidence="1" id="KW-0863">Zinc-finger</keyword>
<dbReference type="EMBL" id="CAXAJV020001300">
    <property type="protein sequence ID" value="CAL7950501.1"/>
    <property type="molecule type" value="Genomic_DNA"/>
</dbReference>
<evidence type="ECO:0000256" key="1">
    <source>
        <dbReference type="PROSITE-ProRule" id="PRU00042"/>
    </source>
</evidence>
<dbReference type="PANTHER" id="PTHR21385:SF0">
    <property type="entry name" value="RE51073P"/>
    <property type="match status" value="1"/>
</dbReference>
<feature type="region of interest" description="Disordered" evidence="2">
    <location>
        <begin position="397"/>
        <end position="435"/>
    </location>
</feature>
<keyword evidence="3" id="KW-0812">Transmembrane</keyword>
<keyword evidence="1" id="KW-0479">Metal-binding</keyword>
<feature type="compositionally biased region" description="Acidic residues" evidence="2">
    <location>
        <begin position="236"/>
        <end position="257"/>
    </location>
</feature>
<proteinExistence type="predicted"/>
<feature type="transmembrane region" description="Helical" evidence="3">
    <location>
        <begin position="350"/>
        <end position="375"/>
    </location>
</feature>
<feature type="region of interest" description="Disordered" evidence="2">
    <location>
        <begin position="226"/>
        <end position="257"/>
    </location>
</feature>
<reference evidence="6 7" key="1">
    <citation type="submission" date="2024-08" db="EMBL/GenBank/DDBJ databases">
        <authorList>
            <person name="Will J Nash"/>
            <person name="Angela Man"/>
            <person name="Seanna McTaggart"/>
            <person name="Kendall Baker"/>
            <person name="Tom Barker"/>
            <person name="Leah Catchpole"/>
            <person name="Alex Durrant"/>
            <person name="Karim Gharbi"/>
            <person name="Naomi Irish"/>
            <person name="Gemy Kaithakottil"/>
            <person name="Debby Ku"/>
            <person name="Aaliyah Providence"/>
            <person name="Felix Shaw"/>
            <person name="David Swarbreck"/>
            <person name="Chris Watkins"/>
            <person name="Ann M. McCartney"/>
            <person name="Giulio Formenti"/>
            <person name="Alice Mouton"/>
            <person name="Noel Vella"/>
            <person name="Bjorn M von Reumont"/>
            <person name="Adriana Vella"/>
            <person name="Wilfried Haerty"/>
        </authorList>
    </citation>
    <scope>NUCLEOTIDE SEQUENCE [LARGE SCALE GENOMIC DNA]</scope>
</reference>
<evidence type="ECO:0000256" key="4">
    <source>
        <dbReference type="SAM" id="SignalP"/>
    </source>
</evidence>
<accession>A0ABP1PB97</accession>
<keyword evidence="4" id="KW-0732">Signal</keyword>
<comment type="caution">
    <text evidence="6">The sequence shown here is derived from an EMBL/GenBank/DDBJ whole genome shotgun (WGS) entry which is preliminary data.</text>
</comment>
<sequence length="461" mass="52853">MKTQPFHFEVLIVLLLSVIPWPGPSVFKISCPRDRASVVRRIVQKRWIPILKKHQVELPLECPFHESRDIFRPQQRAKHQHRPSQWTCGLCGKSFYAEKHLDAHFDNRHKSNVNTAEDAVCLADYCDIMRCDVLGNRDFESSLVDDEAGHHSTDIQVWKENTEQRSTAMLPCDSRGGFARTYPAEKACTIVGGGAVTNIQQYCHREDSGALENHRLPGTAYHVEIVGPDNKSNACDNEEEEEEEDDEDEDEDEDDEENLVEAALPAVDKKQRRKGLHLRKLKANCKPEELQKLKLQCEILVRDCIAGLLTNLSILDFQEIEGELNRAICWYLSCDRYWEDTKRQQRHSPWYLLTIFLLVLFSSIYVCYYIIWVLFNSAAEDRLDEAGSLDYTDGDIAGTSSSHDQSGPGEGRSSGRRKGEQGDDNTPGTNEEMPDHYIYVTYPPELKQRLLDSCYNRTTRL</sequence>
<feature type="domain" description="C2H2-type" evidence="5">
    <location>
        <begin position="86"/>
        <end position="114"/>
    </location>
</feature>
<evidence type="ECO:0000259" key="5">
    <source>
        <dbReference type="PROSITE" id="PS50157"/>
    </source>
</evidence>
<feature type="signal peptide" evidence="4">
    <location>
        <begin position="1"/>
        <end position="25"/>
    </location>
</feature>
<protein>
    <recommendedName>
        <fullName evidence="5">C2H2-type domain-containing protein</fullName>
    </recommendedName>
</protein>
<evidence type="ECO:0000313" key="7">
    <source>
        <dbReference type="Proteomes" id="UP001642520"/>
    </source>
</evidence>
<dbReference type="Proteomes" id="UP001642520">
    <property type="component" value="Unassembled WGS sequence"/>
</dbReference>
<keyword evidence="1" id="KW-0862">Zinc</keyword>
<feature type="chain" id="PRO_5045471605" description="C2H2-type domain-containing protein" evidence="4">
    <location>
        <begin position="26"/>
        <end position="461"/>
    </location>
</feature>
<dbReference type="PROSITE" id="PS00028">
    <property type="entry name" value="ZINC_FINGER_C2H2_1"/>
    <property type="match status" value="1"/>
</dbReference>
<organism evidence="6 7">
    <name type="scientific">Xylocopa violacea</name>
    <name type="common">Violet carpenter bee</name>
    <name type="synonym">Apis violacea</name>
    <dbReference type="NCBI Taxonomy" id="135666"/>
    <lineage>
        <taxon>Eukaryota</taxon>
        <taxon>Metazoa</taxon>
        <taxon>Ecdysozoa</taxon>
        <taxon>Arthropoda</taxon>
        <taxon>Hexapoda</taxon>
        <taxon>Insecta</taxon>
        <taxon>Pterygota</taxon>
        <taxon>Neoptera</taxon>
        <taxon>Endopterygota</taxon>
        <taxon>Hymenoptera</taxon>
        <taxon>Apocrita</taxon>
        <taxon>Aculeata</taxon>
        <taxon>Apoidea</taxon>
        <taxon>Anthophila</taxon>
        <taxon>Apidae</taxon>
        <taxon>Xylocopa</taxon>
        <taxon>Xylocopa</taxon>
    </lineage>
</organism>
<dbReference type="PROSITE" id="PS50157">
    <property type="entry name" value="ZINC_FINGER_C2H2_2"/>
    <property type="match status" value="1"/>
</dbReference>
<keyword evidence="3" id="KW-1133">Transmembrane helix</keyword>
<keyword evidence="7" id="KW-1185">Reference proteome</keyword>
<evidence type="ECO:0000256" key="3">
    <source>
        <dbReference type="SAM" id="Phobius"/>
    </source>
</evidence>
<keyword evidence="3" id="KW-0472">Membrane</keyword>
<dbReference type="PANTHER" id="PTHR21385">
    <property type="entry name" value="ZINC FINGER PROTEIN-RELATED"/>
    <property type="match status" value="1"/>
</dbReference>
<dbReference type="InterPro" id="IPR013087">
    <property type="entry name" value="Znf_C2H2_type"/>
</dbReference>
<evidence type="ECO:0000256" key="2">
    <source>
        <dbReference type="SAM" id="MobiDB-lite"/>
    </source>
</evidence>
<name>A0ABP1PB97_XYLVO</name>
<evidence type="ECO:0000313" key="6">
    <source>
        <dbReference type="EMBL" id="CAL7950501.1"/>
    </source>
</evidence>
<gene>
    <name evidence="6" type="ORF">XYLVIOL_LOCUS9992</name>
</gene>